<proteinExistence type="predicted"/>
<keyword evidence="3" id="KW-1185">Reference proteome</keyword>
<evidence type="ECO:0000313" key="2">
    <source>
        <dbReference type="EMBL" id="MFB9836087.1"/>
    </source>
</evidence>
<dbReference type="InterPro" id="IPR027417">
    <property type="entry name" value="P-loop_NTPase"/>
</dbReference>
<organism evidence="2 3">
    <name type="scientific">Actinoallomurus acaciae</name>
    <dbReference type="NCBI Taxonomy" id="502577"/>
    <lineage>
        <taxon>Bacteria</taxon>
        <taxon>Bacillati</taxon>
        <taxon>Actinomycetota</taxon>
        <taxon>Actinomycetes</taxon>
        <taxon>Streptosporangiales</taxon>
        <taxon>Thermomonosporaceae</taxon>
        <taxon>Actinoallomurus</taxon>
    </lineage>
</organism>
<evidence type="ECO:0000256" key="1">
    <source>
        <dbReference type="SAM" id="MobiDB-lite"/>
    </source>
</evidence>
<feature type="non-terminal residue" evidence="2">
    <location>
        <position position="1"/>
    </location>
</feature>
<name>A0ABV5YQ01_9ACTN</name>
<comment type="caution">
    <text evidence="2">The sequence shown here is derived from an EMBL/GenBank/DDBJ whole genome shotgun (WGS) entry which is preliminary data.</text>
</comment>
<dbReference type="EMBL" id="JBHLZP010000249">
    <property type="protein sequence ID" value="MFB9836087.1"/>
    <property type="molecule type" value="Genomic_DNA"/>
</dbReference>
<feature type="region of interest" description="Disordered" evidence="1">
    <location>
        <begin position="1"/>
        <end position="20"/>
    </location>
</feature>
<sequence>ATTAEPPAYSTSPPTVAAGAPATSVAGEEAAVVEAYGIAFLPGADDVERLLTELRRRGKWAQSLRGQEVSSASAPAVLLVGDISCGQRRLTRMIARALAEGGMNSGDVRTVDTDDLADIDPRQLRERLAEHAGHTLLIEGLDALILDDDRGAAYATSLYRLRAEGVSDIALVATCAPDRLSALTEASPELVTDFRSIRLPDFTDPRARVALAGLLASERHLRLTAGAWEEARRDLSVLRGRGRLTNARLVEAYLDRACSRHLSQAGETQVFRGEISLTLDIGDLTGVAAELEPRP</sequence>
<dbReference type="SUPFAM" id="SSF52540">
    <property type="entry name" value="P-loop containing nucleoside triphosphate hydrolases"/>
    <property type="match status" value="1"/>
</dbReference>
<dbReference type="RefSeq" id="WP_378208630.1">
    <property type="nucleotide sequence ID" value="NZ_JBHLZP010000249.1"/>
</dbReference>
<evidence type="ECO:0000313" key="3">
    <source>
        <dbReference type="Proteomes" id="UP001589627"/>
    </source>
</evidence>
<dbReference type="Proteomes" id="UP001589627">
    <property type="component" value="Unassembled WGS sequence"/>
</dbReference>
<feature type="compositionally biased region" description="Polar residues" evidence="1">
    <location>
        <begin position="1"/>
        <end position="14"/>
    </location>
</feature>
<reference evidence="2 3" key="1">
    <citation type="submission" date="2024-09" db="EMBL/GenBank/DDBJ databases">
        <authorList>
            <person name="Sun Q."/>
            <person name="Mori K."/>
        </authorList>
    </citation>
    <scope>NUCLEOTIDE SEQUENCE [LARGE SCALE GENOMIC DNA]</scope>
    <source>
        <strain evidence="2 3">TBRC 0563</strain>
    </source>
</reference>
<accession>A0ABV5YQ01</accession>
<protein>
    <submittedName>
        <fullName evidence="2">Uncharacterized protein</fullName>
    </submittedName>
</protein>
<gene>
    <name evidence="2" type="ORF">ACFFNX_28300</name>
</gene>